<keyword evidence="2" id="KW-1133">Transmembrane helix</keyword>
<dbReference type="RefSeq" id="XP_062742993.1">
    <property type="nucleotide sequence ID" value="XM_062889495.1"/>
</dbReference>
<dbReference type="EMBL" id="JAFFHA010000006">
    <property type="protein sequence ID" value="KAK4654018.1"/>
    <property type="molecule type" value="Genomic_DNA"/>
</dbReference>
<comment type="caution">
    <text evidence="3">The sequence shown here is derived from an EMBL/GenBank/DDBJ whole genome shotgun (WGS) entry which is preliminary data.</text>
</comment>
<proteinExistence type="predicted"/>
<evidence type="ECO:0000256" key="2">
    <source>
        <dbReference type="SAM" id="Phobius"/>
    </source>
</evidence>
<accession>A0ABR0GE56</accession>
<keyword evidence="4" id="KW-1185">Reference proteome</keyword>
<dbReference type="GeneID" id="87909402"/>
<sequence>MLSKSLTQRLPGVTQALAKRAPRVVVPCTRPMQLQHRLQVQQPPSSPSCFQRRTAVSFQPNHDYPGHDQANDMGGPGGQESFPASMPYRRKIEYETFYGVLLAIALMCIAKLVQQNYDPKMNYVLVHDNTKGELDDVKYIPMPKVREQPVVAEIREEVIIPIKKVDRDDKVQRWA</sequence>
<keyword evidence="2" id="KW-0472">Membrane</keyword>
<gene>
    <name evidence="3" type="ORF">QC762_400420</name>
</gene>
<evidence type="ECO:0000256" key="1">
    <source>
        <dbReference type="SAM" id="MobiDB-lite"/>
    </source>
</evidence>
<name>A0ABR0GE56_9PEZI</name>
<feature type="transmembrane region" description="Helical" evidence="2">
    <location>
        <begin position="96"/>
        <end position="113"/>
    </location>
</feature>
<feature type="region of interest" description="Disordered" evidence="1">
    <location>
        <begin position="60"/>
        <end position="82"/>
    </location>
</feature>
<reference evidence="3 4" key="1">
    <citation type="journal article" date="2023" name="bioRxiv">
        <title>High-quality genome assemblies of four members of thePodospora anserinaspecies complex.</title>
        <authorList>
            <person name="Ament-Velasquez S.L."/>
            <person name="Vogan A.A."/>
            <person name="Wallerman O."/>
            <person name="Hartmann F."/>
            <person name="Gautier V."/>
            <person name="Silar P."/>
            <person name="Giraud T."/>
            <person name="Johannesson H."/>
        </authorList>
    </citation>
    <scope>NUCLEOTIDE SEQUENCE [LARGE SCALE GENOMIC DNA]</scope>
    <source>
        <strain evidence="3 4">CBS 415.72m</strain>
    </source>
</reference>
<keyword evidence="2" id="KW-0812">Transmembrane</keyword>
<evidence type="ECO:0000313" key="4">
    <source>
        <dbReference type="Proteomes" id="UP001323405"/>
    </source>
</evidence>
<organism evidence="3 4">
    <name type="scientific">Podospora pseudocomata</name>
    <dbReference type="NCBI Taxonomy" id="2093779"/>
    <lineage>
        <taxon>Eukaryota</taxon>
        <taxon>Fungi</taxon>
        <taxon>Dikarya</taxon>
        <taxon>Ascomycota</taxon>
        <taxon>Pezizomycotina</taxon>
        <taxon>Sordariomycetes</taxon>
        <taxon>Sordariomycetidae</taxon>
        <taxon>Sordariales</taxon>
        <taxon>Podosporaceae</taxon>
        <taxon>Podospora</taxon>
    </lineage>
</organism>
<evidence type="ECO:0000313" key="3">
    <source>
        <dbReference type="EMBL" id="KAK4654018.1"/>
    </source>
</evidence>
<dbReference type="Proteomes" id="UP001323405">
    <property type="component" value="Unassembled WGS sequence"/>
</dbReference>
<protein>
    <submittedName>
        <fullName evidence="3">Uncharacterized protein</fullName>
    </submittedName>
</protein>